<dbReference type="GO" id="GO:0016671">
    <property type="term" value="F:oxidoreductase activity, acting on a sulfur group of donors, disulfide as acceptor"/>
    <property type="evidence" value="ECO:0007669"/>
    <property type="project" value="InterPro"/>
</dbReference>
<sequence>MVKKHSAAMPPQPKLNWSMIAVVAALAGVLLLVKTFRGKTDEFKNKTIPAAIKKVLNSPDTKFEVSSIKETNGVYEFQLKLQNQSYTSYITKDGKILFTSGVKLDDAGKQAAGAASTTSAQKKLTAKDLKKSDKPTLTAFVVANCPYGLQTQRVFKKAMEDAPALADYLKVKYIGSIVDGKITAMHGDEEAKENLKQICIRDEQPDLYWPYVNCYMKEGKTEVCLTEAGVDTAMMTACTEDPKRGNAFAQKDFDMANKFNVSG</sequence>
<evidence type="ECO:0000313" key="3">
    <source>
        <dbReference type="Proteomes" id="UP000230119"/>
    </source>
</evidence>
<evidence type="ECO:0000256" key="1">
    <source>
        <dbReference type="ARBA" id="ARBA00023180"/>
    </source>
</evidence>
<reference evidence="3" key="1">
    <citation type="submission" date="2017-09" db="EMBL/GenBank/DDBJ databases">
        <title>Depth-based differentiation of microbial function through sediment-hosted aquifers and enrichment of novel symbionts in the deep terrestrial subsurface.</title>
        <authorList>
            <person name="Probst A.J."/>
            <person name="Ladd B."/>
            <person name="Jarett J.K."/>
            <person name="Geller-Mcgrath D.E."/>
            <person name="Sieber C.M.K."/>
            <person name="Emerson J.B."/>
            <person name="Anantharaman K."/>
            <person name="Thomas B.C."/>
            <person name="Malmstrom R."/>
            <person name="Stieglmeier M."/>
            <person name="Klingl A."/>
            <person name="Woyke T."/>
            <person name="Ryan C.M."/>
            <person name="Banfield J.F."/>
        </authorList>
    </citation>
    <scope>NUCLEOTIDE SEQUENCE [LARGE SCALE GENOMIC DNA]</scope>
</reference>
<gene>
    <name evidence="2" type="ORF">COS52_04160</name>
</gene>
<protein>
    <recommendedName>
        <fullName evidence="4">Thioredoxin-like fold domain-containing protein</fullName>
    </recommendedName>
</protein>
<organism evidence="2 3">
    <name type="scientific">Candidatus Roizmanbacteria bacterium CG03_land_8_20_14_0_80_39_12</name>
    <dbReference type="NCBI Taxonomy" id="1974847"/>
    <lineage>
        <taxon>Bacteria</taxon>
        <taxon>Candidatus Roizmaniibacteriota</taxon>
    </lineage>
</organism>
<dbReference type="Pfam" id="PF03227">
    <property type="entry name" value="GILT"/>
    <property type="match status" value="1"/>
</dbReference>
<evidence type="ECO:0000313" key="2">
    <source>
        <dbReference type="EMBL" id="PIV08158.1"/>
    </source>
</evidence>
<dbReference type="Gene3D" id="3.40.30.10">
    <property type="entry name" value="Glutaredoxin"/>
    <property type="match status" value="1"/>
</dbReference>
<evidence type="ECO:0008006" key="4">
    <source>
        <dbReference type="Google" id="ProtNLM"/>
    </source>
</evidence>
<dbReference type="AlphaFoldDB" id="A0A2M7BRN8"/>
<dbReference type="InterPro" id="IPR004911">
    <property type="entry name" value="Interferon-induced_GILT"/>
</dbReference>
<dbReference type="EMBL" id="PEVA01000177">
    <property type="protein sequence ID" value="PIV08158.1"/>
    <property type="molecule type" value="Genomic_DNA"/>
</dbReference>
<feature type="non-terminal residue" evidence="2">
    <location>
        <position position="263"/>
    </location>
</feature>
<keyword evidence="1" id="KW-0325">Glycoprotein</keyword>
<accession>A0A2M7BRN8</accession>
<proteinExistence type="predicted"/>
<comment type="caution">
    <text evidence="2">The sequence shown here is derived from an EMBL/GenBank/DDBJ whole genome shotgun (WGS) entry which is preliminary data.</text>
</comment>
<name>A0A2M7BRN8_9BACT</name>
<dbReference type="Proteomes" id="UP000230119">
    <property type="component" value="Unassembled WGS sequence"/>
</dbReference>